<reference evidence="2" key="1">
    <citation type="submission" date="2020-04" db="EMBL/GenBank/DDBJ databases">
        <authorList>
            <person name="Chiriac C."/>
            <person name="Salcher M."/>
            <person name="Ghai R."/>
            <person name="Kavagutti S V."/>
        </authorList>
    </citation>
    <scope>NUCLEOTIDE SEQUENCE</scope>
</reference>
<proteinExistence type="predicted"/>
<accession>A0A6J5MFS4</accession>
<evidence type="ECO:0000313" key="2">
    <source>
        <dbReference type="EMBL" id="CAB4142569.1"/>
    </source>
</evidence>
<dbReference type="EMBL" id="LR797380">
    <property type="protein sequence ID" value="CAB4211911.1"/>
    <property type="molecule type" value="Genomic_DNA"/>
</dbReference>
<dbReference type="EMBL" id="LR796419">
    <property type="protein sequence ID" value="CAB4142569.1"/>
    <property type="molecule type" value="Genomic_DNA"/>
</dbReference>
<sequence length="266" mass="28694">MTSHVYAHRKATVVGSLPTVILVEKLGNTVKFLTDTQIGDPDYPWVTIVSMNSKEFETQFARADDDLVAIAKIYHAYAQELGATPEALNFLGLIFKPVEKEIIDMATSTASVKKGVAKAPAKVVKPGAKAAPAEAPKKVAKVAELKAEKEPKVKAAKEPKEPKVKRPSVSSRICDLILEGTLTDDQIFAKVQSEFDLDDSKRGYISWNRNFLRKQGANPPEPVGGKTRAKSEEPAAKATSKVVKSVKVMPKTKPGLGKGDAASARS</sequence>
<feature type="compositionally biased region" description="Low complexity" evidence="1">
    <location>
        <begin position="236"/>
        <end position="254"/>
    </location>
</feature>
<evidence type="ECO:0000256" key="1">
    <source>
        <dbReference type="SAM" id="MobiDB-lite"/>
    </source>
</evidence>
<feature type="region of interest" description="Disordered" evidence="1">
    <location>
        <begin position="213"/>
        <end position="266"/>
    </location>
</feature>
<organism evidence="2">
    <name type="scientific">uncultured Caudovirales phage</name>
    <dbReference type="NCBI Taxonomy" id="2100421"/>
    <lineage>
        <taxon>Viruses</taxon>
        <taxon>Duplodnaviria</taxon>
        <taxon>Heunggongvirae</taxon>
        <taxon>Uroviricota</taxon>
        <taxon>Caudoviricetes</taxon>
        <taxon>Peduoviridae</taxon>
        <taxon>Maltschvirus</taxon>
        <taxon>Maltschvirus maltsch</taxon>
    </lineage>
</organism>
<protein>
    <submittedName>
        <fullName evidence="2">Uncharacterized protein</fullName>
    </submittedName>
</protein>
<evidence type="ECO:0000313" key="3">
    <source>
        <dbReference type="EMBL" id="CAB4211911.1"/>
    </source>
</evidence>
<name>A0A6J5MFS4_9CAUD</name>
<gene>
    <name evidence="3" type="ORF">UFOVP1414_47</name>
    <name evidence="2" type="ORF">UFOVP442_30</name>
</gene>